<gene>
    <name evidence="1" type="ORF">BJ983_000329</name>
</gene>
<reference evidence="1 2" key="1">
    <citation type="submission" date="2020-07" db="EMBL/GenBank/DDBJ databases">
        <title>Sequencing the genomes of 1000 actinobacteria strains.</title>
        <authorList>
            <person name="Klenk H.-P."/>
        </authorList>
    </citation>
    <scope>NUCLEOTIDE SEQUENCE [LARGE SCALE GENOMIC DNA]</scope>
    <source>
        <strain evidence="1 2">DSM 45772</strain>
    </source>
</reference>
<protein>
    <submittedName>
        <fullName evidence="1">Uncharacterized protein</fullName>
    </submittedName>
</protein>
<sequence length="205" mass="22967">MSSPEARPDLWDAYLAGVVEVYGSYGVVPALELDRDLTSLVFVAFDRDGRARGGIRSQGPYDHPSQAQALAVWENDARVRRLVRERLADGLVETKGLWVERDFPGRRELVHTFGRTPVHASTILGARYGLGTTAAHTEALWMSSGAVLRYDVPPVPYPDERYRTHLMFWDRWHLPASVTDADRRALDLETAQLMGVEVPAPRSGR</sequence>
<organism evidence="1 2">
    <name type="scientific">Actinomycetospora corticicola</name>
    <dbReference type="NCBI Taxonomy" id="663602"/>
    <lineage>
        <taxon>Bacteria</taxon>
        <taxon>Bacillati</taxon>
        <taxon>Actinomycetota</taxon>
        <taxon>Actinomycetes</taxon>
        <taxon>Pseudonocardiales</taxon>
        <taxon>Pseudonocardiaceae</taxon>
        <taxon>Actinomycetospora</taxon>
    </lineage>
</organism>
<keyword evidence="2" id="KW-1185">Reference proteome</keyword>
<dbReference type="RefSeq" id="WP_179792197.1">
    <property type="nucleotide sequence ID" value="NZ_BAABHP010000012.1"/>
</dbReference>
<dbReference type="EMBL" id="JACCBN010000001">
    <property type="protein sequence ID" value="NYD34227.1"/>
    <property type="molecule type" value="Genomic_DNA"/>
</dbReference>
<dbReference type="AlphaFoldDB" id="A0A7Y9DRL3"/>
<accession>A0A7Y9DRL3</accession>
<dbReference type="Proteomes" id="UP000535890">
    <property type="component" value="Unassembled WGS sequence"/>
</dbReference>
<name>A0A7Y9DRL3_9PSEU</name>
<comment type="caution">
    <text evidence="1">The sequence shown here is derived from an EMBL/GenBank/DDBJ whole genome shotgun (WGS) entry which is preliminary data.</text>
</comment>
<evidence type="ECO:0000313" key="2">
    <source>
        <dbReference type="Proteomes" id="UP000535890"/>
    </source>
</evidence>
<evidence type="ECO:0000313" key="1">
    <source>
        <dbReference type="EMBL" id="NYD34227.1"/>
    </source>
</evidence>
<proteinExistence type="predicted"/>